<sequence length="34" mass="3751">MVATASFTANLLILIIRPQIEFKQSIVVSEIGFT</sequence>
<reference evidence="1 2" key="1">
    <citation type="journal article" date="2008" name="PLoS ONE">
        <title>Environmental adaptation: genomic analysis of the piezotolerant and psychrotolerant deep-sea iron reducing bacterium Shewanella piezotolerans WP3.</title>
        <authorList>
            <person name="Wang F."/>
            <person name="Wang J."/>
            <person name="Jian H."/>
            <person name="Zhang B."/>
            <person name="Li S."/>
            <person name="Wang F."/>
            <person name="Zeng X."/>
            <person name="Gao L."/>
            <person name="Bartlett D.H."/>
            <person name="Yu J."/>
            <person name="Hu S."/>
            <person name="Xiao X."/>
        </authorList>
    </citation>
    <scope>NUCLEOTIDE SEQUENCE [LARGE SCALE GENOMIC DNA]</scope>
    <source>
        <strain evidence="2">WP3 / JCM 13877</strain>
    </source>
</reference>
<dbReference type="EMBL" id="CP000472">
    <property type="protein sequence ID" value="ACJ30013.1"/>
    <property type="molecule type" value="Genomic_DNA"/>
</dbReference>
<dbReference type="Proteomes" id="UP000000753">
    <property type="component" value="Chromosome"/>
</dbReference>
<gene>
    <name evidence="1" type="ordered locus">swp_3311</name>
</gene>
<evidence type="ECO:0000313" key="2">
    <source>
        <dbReference type="Proteomes" id="UP000000753"/>
    </source>
</evidence>
<accession>B8CRK5</accession>
<proteinExistence type="predicted"/>
<evidence type="ECO:0000313" key="1">
    <source>
        <dbReference type="EMBL" id="ACJ30013.1"/>
    </source>
</evidence>
<protein>
    <submittedName>
        <fullName evidence="1">Uncharacterized protein</fullName>
    </submittedName>
</protein>
<name>B8CRK5_SHEPW</name>
<organism evidence="1 2">
    <name type="scientific">Shewanella piezotolerans (strain WP3 / JCM 13877)</name>
    <dbReference type="NCBI Taxonomy" id="225849"/>
    <lineage>
        <taxon>Bacteria</taxon>
        <taxon>Pseudomonadati</taxon>
        <taxon>Pseudomonadota</taxon>
        <taxon>Gammaproteobacteria</taxon>
        <taxon>Alteromonadales</taxon>
        <taxon>Shewanellaceae</taxon>
        <taxon>Shewanella</taxon>
    </lineage>
</organism>
<keyword evidence="2" id="KW-1185">Reference proteome</keyword>
<dbReference type="KEGG" id="swp:swp_3311"/>
<dbReference type="HOGENOM" id="CLU_3375972_0_0_6"/>
<dbReference type="AlphaFoldDB" id="B8CRK5"/>